<proteinExistence type="predicted"/>
<evidence type="ECO:0000313" key="2">
    <source>
        <dbReference type="EMBL" id="OOQ61901.1"/>
    </source>
</evidence>
<keyword evidence="3" id="KW-1185">Reference proteome</keyword>
<dbReference type="OrthoDB" id="791928at2"/>
<feature type="signal peptide" evidence="1">
    <location>
        <begin position="1"/>
        <end position="21"/>
    </location>
</feature>
<dbReference type="PROSITE" id="PS51257">
    <property type="entry name" value="PROKAR_LIPOPROTEIN"/>
    <property type="match status" value="1"/>
</dbReference>
<gene>
    <name evidence="2" type="ORF">BC343_02225</name>
</gene>
<dbReference type="InterPro" id="IPR006530">
    <property type="entry name" value="YD"/>
</dbReference>
<protein>
    <recommendedName>
        <fullName evidence="4">DUF4595 domain-containing protein</fullName>
    </recommendedName>
</protein>
<dbReference type="NCBIfam" id="TIGR01643">
    <property type="entry name" value="YD_repeat_2x"/>
    <property type="match status" value="1"/>
</dbReference>
<sequence>MKKTLLSALISIALFSCQSGSNEPAPVQEEDKQLVQSVTTVETSAGKSTRTVLTYEYDNSNRMTALHERYDDHAGPNSDHVYTYDGQGNLTRSTINREGTVSIFDYTYKDGAPFSVAYTMPANASDFHSLAITTANGVVTNHVITTVPSEGKATVVWEYAKGNNTAENNSHFTSSGVKDFFANFNREYGSKKNPYLYSGYKWMLPDMPYANKNELIESSSVNNAGTGSVTAYTNTYDSNNYPISVQASTTGGFTSTSTITYTYIKAK</sequence>
<feature type="chain" id="PRO_5013024024" description="DUF4595 domain-containing protein" evidence="1">
    <location>
        <begin position="22"/>
        <end position="267"/>
    </location>
</feature>
<accession>A0A1S9PLT7</accession>
<dbReference type="RefSeq" id="WP_078346084.1">
    <property type="nucleotide sequence ID" value="NZ_MBTF01000001.1"/>
</dbReference>
<dbReference type="Proteomes" id="UP000189739">
    <property type="component" value="Unassembled WGS sequence"/>
</dbReference>
<evidence type="ECO:0000313" key="3">
    <source>
        <dbReference type="Proteomes" id="UP000189739"/>
    </source>
</evidence>
<reference evidence="2 3" key="1">
    <citation type="submission" date="2016-07" db="EMBL/GenBank/DDBJ databases">
        <title>Genomic analysis of zinc-resistant bacterium Mucilaginibacter pedocola TBZ30.</title>
        <authorList>
            <person name="Huang J."/>
            <person name="Tang J."/>
        </authorList>
    </citation>
    <scope>NUCLEOTIDE SEQUENCE [LARGE SCALE GENOMIC DNA]</scope>
    <source>
        <strain evidence="2 3">TBZ30</strain>
    </source>
</reference>
<name>A0A1S9PLT7_9SPHI</name>
<comment type="caution">
    <text evidence="2">The sequence shown here is derived from an EMBL/GenBank/DDBJ whole genome shotgun (WGS) entry which is preliminary data.</text>
</comment>
<evidence type="ECO:0008006" key="4">
    <source>
        <dbReference type="Google" id="ProtNLM"/>
    </source>
</evidence>
<organism evidence="2 3">
    <name type="scientific">Mucilaginibacter pedocola</name>
    <dbReference type="NCBI Taxonomy" id="1792845"/>
    <lineage>
        <taxon>Bacteria</taxon>
        <taxon>Pseudomonadati</taxon>
        <taxon>Bacteroidota</taxon>
        <taxon>Sphingobacteriia</taxon>
        <taxon>Sphingobacteriales</taxon>
        <taxon>Sphingobacteriaceae</taxon>
        <taxon>Mucilaginibacter</taxon>
    </lineage>
</organism>
<keyword evidence="1" id="KW-0732">Signal</keyword>
<dbReference type="AlphaFoldDB" id="A0A1S9PLT7"/>
<evidence type="ECO:0000256" key="1">
    <source>
        <dbReference type="SAM" id="SignalP"/>
    </source>
</evidence>
<dbReference type="EMBL" id="MBTF01000001">
    <property type="protein sequence ID" value="OOQ61901.1"/>
    <property type="molecule type" value="Genomic_DNA"/>
</dbReference>